<comment type="caution">
    <text evidence="2">The sequence shown here is derived from an EMBL/GenBank/DDBJ whole genome shotgun (WGS) entry which is preliminary data.</text>
</comment>
<protein>
    <submittedName>
        <fullName evidence="2">Uncharacterized protein</fullName>
    </submittedName>
</protein>
<dbReference type="Proteomes" id="UP001159641">
    <property type="component" value="Unassembled WGS sequence"/>
</dbReference>
<feature type="compositionally biased region" description="Basic and acidic residues" evidence="1">
    <location>
        <begin position="122"/>
        <end position="132"/>
    </location>
</feature>
<dbReference type="EMBL" id="JAIQCJ010001881">
    <property type="protein sequence ID" value="KAJ8787087.1"/>
    <property type="molecule type" value="Genomic_DNA"/>
</dbReference>
<evidence type="ECO:0000256" key="1">
    <source>
        <dbReference type="SAM" id="MobiDB-lite"/>
    </source>
</evidence>
<reference evidence="2 3" key="1">
    <citation type="submission" date="2022-11" db="EMBL/GenBank/DDBJ databases">
        <title>Whole genome sequence of Eschrichtius robustus ER-17-0199.</title>
        <authorList>
            <person name="Bruniche-Olsen A."/>
            <person name="Black A.N."/>
            <person name="Fields C.J."/>
            <person name="Walden K."/>
            <person name="Dewoody J.A."/>
        </authorList>
    </citation>
    <scope>NUCLEOTIDE SEQUENCE [LARGE SCALE GENOMIC DNA]</scope>
    <source>
        <strain evidence="2">ER-17-0199</strain>
        <tissue evidence="2">Blubber</tissue>
    </source>
</reference>
<dbReference type="AlphaFoldDB" id="A0AB34H7C6"/>
<sequence>MYTLTFSECCHVALRVAILRPAEPSIAVGEKALQRSLAKAYGGPEAGGQKPHQVGHKKPGLLGTESLWPLVLHLHSGPLAARLEHPFESAFPWVITWSVWEMPPVSGLRAAPPPSLSPRHLLPVDRRSSRDE</sequence>
<accession>A0AB34H7C6</accession>
<keyword evidence="3" id="KW-1185">Reference proteome</keyword>
<proteinExistence type="predicted"/>
<name>A0AB34H7C6_ESCRO</name>
<organism evidence="2 3">
    <name type="scientific">Eschrichtius robustus</name>
    <name type="common">California gray whale</name>
    <name type="synonym">Eschrichtius gibbosus</name>
    <dbReference type="NCBI Taxonomy" id="9764"/>
    <lineage>
        <taxon>Eukaryota</taxon>
        <taxon>Metazoa</taxon>
        <taxon>Chordata</taxon>
        <taxon>Craniata</taxon>
        <taxon>Vertebrata</taxon>
        <taxon>Euteleostomi</taxon>
        <taxon>Mammalia</taxon>
        <taxon>Eutheria</taxon>
        <taxon>Laurasiatheria</taxon>
        <taxon>Artiodactyla</taxon>
        <taxon>Whippomorpha</taxon>
        <taxon>Cetacea</taxon>
        <taxon>Mysticeti</taxon>
        <taxon>Eschrichtiidae</taxon>
        <taxon>Eschrichtius</taxon>
    </lineage>
</organism>
<gene>
    <name evidence="2" type="ORF">J1605_023119</name>
</gene>
<evidence type="ECO:0000313" key="2">
    <source>
        <dbReference type="EMBL" id="KAJ8787087.1"/>
    </source>
</evidence>
<evidence type="ECO:0000313" key="3">
    <source>
        <dbReference type="Proteomes" id="UP001159641"/>
    </source>
</evidence>
<feature type="region of interest" description="Disordered" evidence="1">
    <location>
        <begin position="108"/>
        <end position="132"/>
    </location>
</feature>